<dbReference type="AlphaFoldDB" id="A0A6H5J895"/>
<name>A0A6H5J895_9HYME</name>
<evidence type="ECO:0000256" key="1">
    <source>
        <dbReference type="SAM" id="MobiDB-lite"/>
    </source>
</evidence>
<reference evidence="2 3" key="1">
    <citation type="submission" date="2020-02" db="EMBL/GenBank/DDBJ databases">
        <authorList>
            <person name="Ferguson B K."/>
        </authorList>
    </citation>
    <scope>NUCLEOTIDE SEQUENCE [LARGE SCALE GENOMIC DNA]</scope>
</reference>
<accession>A0A6H5J895</accession>
<organism evidence="2 3">
    <name type="scientific">Trichogramma brassicae</name>
    <dbReference type="NCBI Taxonomy" id="86971"/>
    <lineage>
        <taxon>Eukaryota</taxon>
        <taxon>Metazoa</taxon>
        <taxon>Ecdysozoa</taxon>
        <taxon>Arthropoda</taxon>
        <taxon>Hexapoda</taxon>
        <taxon>Insecta</taxon>
        <taxon>Pterygota</taxon>
        <taxon>Neoptera</taxon>
        <taxon>Endopterygota</taxon>
        <taxon>Hymenoptera</taxon>
        <taxon>Apocrita</taxon>
        <taxon>Proctotrupomorpha</taxon>
        <taxon>Chalcidoidea</taxon>
        <taxon>Trichogrammatidae</taxon>
        <taxon>Trichogramma</taxon>
    </lineage>
</organism>
<keyword evidence="3" id="KW-1185">Reference proteome</keyword>
<dbReference type="EMBL" id="CADCXV010001443">
    <property type="protein sequence ID" value="CAB0044399.1"/>
    <property type="molecule type" value="Genomic_DNA"/>
</dbReference>
<protein>
    <submittedName>
        <fullName evidence="2">Uncharacterized protein</fullName>
    </submittedName>
</protein>
<feature type="region of interest" description="Disordered" evidence="1">
    <location>
        <begin position="1"/>
        <end position="20"/>
    </location>
</feature>
<gene>
    <name evidence="2" type="ORF">TBRA_LOCUS15987</name>
</gene>
<sequence>MRDTSKHSRRSAVRPPGRATPEACGLAVIATRTYNNLNYIVIGASCVYSEPSQASGVARSGRPDGRAPDYVCSDWTNLNMLSDIKITPSDKTLSTSMIKYLAWVRSPLGEFSRFVFSPGVVEPVPEVERVPLKKKTRAMSSASEAVKNPDICASWKR</sequence>
<proteinExistence type="predicted"/>
<evidence type="ECO:0000313" key="3">
    <source>
        <dbReference type="Proteomes" id="UP000479190"/>
    </source>
</evidence>
<dbReference type="Proteomes" id="UP000479190">
    <property type="component" value="Unassembled WGS sequence"/>
</dbReference>
<evidence type="ECO:0000313" key="2">
    <source>
        <dbReference type="EMBL" id="CAB0044399.1"/>
    </source>
</evidence>